<keyword evidence="3" id="KW-1185">Reference proteome</keyword>
<gene>
    <name evidence="2" type="ORF">FJA49_07530</name>
</gene>
<organism evidence="2 3">
    <name type="scientific">Flavobacterium microcysteis</name>
    <dbReference type="NCBI Taxonomy" id="2596891"/>
    <lineage>
        <taxon>Bacteria</taxon>
        <taxon>Pseudomonadati</taxon>
        <taxon>Bacteroidota</taxon>
        <taxon>Flavobacteriia</taxon>
        <taxon>Flavobacteriales</taxon>
        <taxon>Flavobacteriaceae</taxon>
        <taxon>Flavobacterium</taxon>
    </lineage>
</organism>
<protein>
    <recommendedName>
        <fullName evidence="4">DUF4190 domain-containing protein</fullName>
    </recommendedName>
</protein>
<keyword evidence="1" id="KW-1133">Transmembrane helix</keyword>
<feature type="transmembrane region" description="Helical" evidence="1">
    <location>
        <begin position="12"/>
        <end position="30"/>
    </location>
</feature>
<evidence type="ECO:0000313" key="2">
    <source>
        <dbReference type="EMBL" id="TPD69751.1"/>
    </source>
</evidence>
<evidence type="ECO:0000256" key="1">
    <source>
        <dbReference type="SAM" id="Phobius"/>
    </source>
</evidence>
<feature type="transmembrane region" description="Helical" evidence="1">
    <location>
        <begin position="36"/>
        <end position="54"/>
    </location>
</feature>
<accession>A0A501QCC6</accession>
<feature type="transmembrane region" description="Helical" evidence="1">
    <location>
        <begin position="66"/>
        <end position="90"/>
    </location>
</feature>
<evidence type="ECO:0000313" key="3">
    <source>
        <dbReference type="Proteomes" id="UP000319175"/>
    </source>
</evidence>
<reference evidence="2 3" key="1">
    <citation type="submission" date="2019-06" db="EMBL/GenBank/DDBJ databases">
        <title>Flavobacterium sp. MaA-Y11 from geoumgang.</title>
        <authorList>
            <person name="Jeong S."/>
        </authorList>
    </citation>
    <scope>NUCLEOTIDE SEQUENCE [LARGE SCALE GENOMIC DNA]</scope>
    <source>
        <strain evidence="2 3">MaA-Y11</strain>
    </source>
</reference>
<evidence type="ECO:0008006" key="4">
    <source>
        <dbReference type="Google" id="ProtNLM"/>
    </source>
</evidence>
<dbReference type="AlphaFoldDB" id="A0A501QCC6"/>
<dbReference type="OrthoDB" id="1374200at2"/>
<dbReference type="RefSeq" id="WP_140000378.1">
    <property type="nucleotide sequence ID" value="NZ_VFJE01000053.1"/>
</dbReference>
<name>A0A501QCC6_9FLAO</name>
<keyword evidence="1" id="KW-0812">Transmembrane</keyword>
<proteinExistence type="predicted"/>
<comment type="caution">
    <text evidence="2">The sequence shown here is derived from an EMBL/GenBank/DDBJ whole genome shotgun (WGS) entry which is preliminary data.</text>
</comment>
<keyword evidence="1" id="KW-0472">Membrane</keyword>
<dbReference type="EMBL" id="VFJE01000053">
    <property type="protein sequence ID" value="TPD69751.1"/>
    <property type="molecule type" value="Genomic_DNA"/>
</dbReference>
<sequence length="100" mass="11248">MATKSFNSITTLSVIVTFMAVVLGFIGVVISEIYPGFIILFLLMLIAIGSKFYAKKNSNKPNNFQGNYYTFLGILNVLIILVTLWMTFVITHDRILQDCC</sequence>
<dbReference type="Proteomes" id="UP000319175">
    <property type="component" value="Unassembled WGS sequence"/>
</dbReference>